<dbReference type="Pfam" id="PF03259">
    <property type="entry name" value="Robl_LC7"/>
    <property type="match status" value="1"/>
</dbReference>
<reference evidence="2" key="1">
    <citation type="journal article" date="2015" name="Nature">
        <title>Complex archaea that bridge the gap between prokaryotes and eukaryotes.</title>
        <authorList>
            <person name="Spang A."/>
            <person name="Saw J.H."/>
            <person name="Jorgensen S.L."/>
            <person name="Zaremba-Niedzwiedzka K."/>
            <person name="Martijn J."/>
            <person name="Lind A.E."/>
            <person name="van Eijk R."/>
            <person name="Schleper C."/>
            <person name="Guy L."/>
            <person name="Ettema T.J."/>
        </authorList>
    </citation>
    <scope>NUCLEOTIDE SEQUENCE</scope>
</reference>
<dbReference type="AlphaFoldDB" id="A0A0F9RBU2"/>
<gene>
    <name evidence="2" type="ORF">LCGC14_0913090</name>
</gene>
<feature type="domain" description="Roadblock/LAMTOR2" evidence="1">
    <location>
        <begin position="12"/>
        <end position="101"/>
    </location>
</feature>
<evidence type="ECO:0000313" key="2">
    <source>
        <dbReference type="EMBL" id="KKN22626.1"/>
    </source>
</evidence>
<protein>
    <recommendedName>
        <fullName evidence="1">Roadblock/LAMTOR2 domain-containing protein</fullName>
    </recommendedName>
</protein>
<comment type="caution">
    <text evidence="2">The sequence shown here is derived from an EMBL/GenBank/DDBJ whole genome shotgun (WGS) entry which is preliminary data.</text>
</comment>
<dbReference type="SMART" id="SM00960">
    <property type="entry name" value="Robl_LC7"/>
    <property type="match status" value="1"/>
</dbReference>
<name>A0A0F9RBU2_9ZZZZ</name>
<dbReference type="Gene3D" id="3.30.450.30">
    <property type="entry name" value="Dynein light chain 2a, cytoplasmic"/>
    <property type="match status" value="1"/>
</dbReference>
<dbReference type="EMBL" id="LAZR01003043">
    <property type="protein sequence ID" value="KKN22626.1"/>
    <property type="molecule type" value="Genomic_DNA"/>
</dbReference>
<sequence>MNHSKLEKIEEIKLILEEVKEKGNLLGIIYASRDGSLIFENIGNDFDGKKFSSMCASVLESATGLGQTIGNSKVSKIITELEEKTIIIVEIDDKTFLTLVAKAESLVNLILDGLQDFSKKLTALN</sequence>
<dbReference type="InterPro" id="IPR004942">
    <property type="entry name" value="Roadblock/LAMTOR2_dom"/>
</dbReference>
<accession>A0A0F9RBU2</accession>
<evidence type="ECO:0000259" key="1">
    <source>
        <dbReference type="SMART" id="SM00960"/>
    </source>
</evidence>
<organism evidence="2">
    <name type="scientific">marine sediment metagenome</name>
    <dbReference type="NCBI Taxonomy" id="412755"/>
    <lineage>
        <taxon>unclassified sequences</taxon>
        <taxon>metagenomes</taxon>
        <taxon>ecological metagenomes</taxon>
    </lineage>
</organism>
<dbReference type="SUPFAM" id="SSF103196">
    <property type="entry name" value="Roadblock/LC7 domain"/>
    <property type="match status" value="1"/>
</dbReference>
<proteinExistence type="predicted"/>